<evidence type="ECO:0000313" key="4">
    <source>
        <dbReference type="EMBL" id="TLM91242.1"/>
    </source>
</evidence>
<dbReference type="PANTHER" id="PTHR43861">
    <property type="entry name" value="TRANS-ACONITATE 2-METHYLTRANSFERASE-RELATED"/>
    <property type="match status" value="1"/>
</dbReference>
<reference evidence="4 5" key="1">
    <citation type="submission" date="2019-05" db="EMBL/GenBank/DDBJ databases">
        <title>Hymenobacter edaphi sp. nov., isolated from abandoned arsenic-contaminated farmland soil.</title>
        <authorList>
            <person name="Nie L."/>
        </authorList>
    </citation>
    <scope>NUCLEOTIDE SEQUENCE [LARGE SCALE GENOMIC DNA]</scope>
    <source>
        <strain evidence="4 5">1-3-3-8</strain>
    </source>
</reference>
<keyword evidence="2 4" id="KW-0808">Transferase</keyword>
<dbReference type="GO" id="GO:0032259">
    <property type="term" value="P:methylation"/>
    <property type="evidence" value="ECO:0007669"/>
    <property type="project" value="UniProtKB-KW"/>
</dbReference>
<name>A0A5R8WP97_9BACT</name>
<organism evidence="4 5">
    <name type="scientific">Hymenobacter jeollabukensis</name>
    <dbReference type="NCBI Taxonomy" id="2025313"/>
    <lineage>
        <taxon>Bacteria</taxon>
        <taxon>Pseudomonadati</taxon>
        <taxon>Bacteroidota</taxon>
        <taxon>Cytophagia</taxon>
        <taxon>Cytophagales</taxon>
        <taxon>Hymenobacteraceae</taxon>
        <taxon>Hymenobacter</taxon>
    </lineage>
</organism>
<evidence type="ECO:0000259" key="3">
    <source>
        <dbReference type="Pfam" id="PF13649"/>
    </source>
</evidence>
<dbReference type="Pfam" id="PF13649">
    <property type="entry name" value="Methyltransf_25"/>
    <property type="match status" value="1"/>
</dbReference>
<dbReference type="AlphaFoldDB" id="A0A5R8WP97"/>
<dbReference type="CDD" id="cd02440">
    <property type="entry name" value="AdoMet_MTases"/>
    <property type="match status" value="1"/>
</dbReference>
<keyword evidence="5" id="KW-1185">Reference proteome</keyword>
<dbReference type="PANTHER" id="PTHR43861:SF1">
    <property type="entry name" value="TRANS-ACONITATE 2-METHYLTRANSFERASE"/>
    <property type="match status" value="1"/>
</dbReference>
<keyword evidence="1 4" id="KW-0489">Methyltransferase</keyword>
<dbReference type="EMBL" id="VAJM01000008">
    <property type="protein sequence ID" value="TLM91242.1"/>
    <property type="molecule type" value="Genomic_DNA"/>
</dbReference>
<feature type="domain" description="Methyltransferase" evidence="3">
    <location>
        <begin position="45"/>
        <end position="138"/>
    </location>
</feature>
<dbReference type="GO" id="GO:0008168">
    <property type="term" value="F:methyltransferase activity"/>
    <property type="evidence" value="ECO:0007669"/>
    <property type="project" value="UniProtKB-KW"/>
</dbReference>
<dbReference type="Gene3D" id="3.40.50.150">
    <property type="entry name" value="Vaccinia Virus protein VP39"/>
    <property type="match status" value="1"/>
</dbReference>
<evidence type="ECO:0000256" key="2">
    <source>
        <dbReference type="ARBA" id="ARBA00022679"/>
    </source>
</evidence>
<comment type="caution">
    <text evidence="4">The sequence shown here is derived from an EMBL/GenBank/DDBJ whole genome shotgun (WGS) entry which is preliminary data.</text>
</comment>
<sequence>MDHHALSIAAFDQLAQAYQDKFMDLDLYDDSYDRLAQLLPPSARVLELGCGPGNVTRALLRRRPDLHILATDPAPNMLRLTRQNNPAAECQLLDARAIGQLAPRQFEAVVAGFCLPYLAPAEGAQLLRDAHARLTPEGLLYLSFIDDEAARSGFEASSNGQATAYVYYHPAAEVRANLAAAGFALVEEFRKPYPRADRPADTHCILLARKQ</sequence>
<protein>
    <submittedName>
        <fullName evidence="4">Class I SAM-dependent methyltransferase</fullName>
    </submittedName>
</protein>
<dbReference type="RefSeq" id="WP_138079535.1">
    <property type="nucleotide sequence ID" value="NZ_VAJM01000008.1"/>
</dbReference>
<gene>
    <name evidence="4" type="ORF">FDY95_16765</name>
</gene>
<dbReference type="SUPFAM" id="SSF53335">
    <property type="entry name" value="S-adenosyl-L-methionine-dependent methyltransferases"/>
    <property type="match status" value="1"/>
</dbReference>
<proteinExistence type="predicted"/>
<evidence type="ECO:0000256" key="1">
    <source>
        <dbReference type="ARBA" id="ARBA00022603"/>
    </source>
</evidence>
<dbReference type="Proteomes" id="UP000305517">
    <property type="component" value="Unassembled WGS sequence"/>
</dbReference>
<dbReference type="OrthoDB" id="9789123at2"/>
<evidence type="ECO:0000313" key="5">
    <source>
        <dbReference type="Proteomes" id="UP000305517"/>
    </source>
</evidence>
<dbReference type="InterPro" id="IPR041698">
    <property type="entry name" value="Methyltransf_25"/>
</dbReference>
<dbReference type="InterPro" id="IPR029063">
    <property type="entry name" value="SAM-dependent_MTases_sf"/>
</dbReference>
<accession>A0A5R8WP97</accession>